<dbReference type="AlphaFoldDB" id="C7J806"/>
<sequence length="79" mass="9181">MVQSWSGHRIFRILKFTTDMYLTCLVFIQDILCHLRKHLTFAKPLQIVSIKEVMKVLGGPLPGRWPFGPIFITVSMHIK</sequence>
<protein>
    <submittedName>
        <fullName evidence="1">Os10g0339600 protein</fullName>
    </submittedName>
</protein>
<accession>C7J806</accession>
<evidence type="ECO:0000313" key="1">
    <source>
        <dbReference type="EMBL" id="BAH94819.1"/>
    </source>
</evidence>
<proteinExistence type="predicted"/>
<name>C7J806_ORYSJ</name>
<reference evidence="2" key="2">
    <citation type="journal article" date="2008" name="Nucleic Acids Res.">
        <title>The rice annotation project database (RAP-DB): 2008 update.</title>
        <authorList>
            <consortium name="The rice annotation project (RAP)"/>
        </authorList>
    </citation>
    <scope>GENOME REANNOTATION</scope>
    <source>
        <strain evidence="2">cv. Nipponbare</strain>
    </source>
</reference>
<dbReference type="EMBL" id="AP008216">
    <property type="protein sequence ID" value="BAH94819.1"/>
    <property type="molecule type" value="Genomic_DNA"/>
</dbReference>
<organism evidence="1 2">
    <name type="scientific">Oryza sativa subsp. japonica</name>
    <name type="common">Rice</name>
    <dbReference type="NCBI Taxonomy" id="39947"/>
    <lineage>
        <taxon>Eukaryota</taxon>
        <taxon>Viridiplantae</taxon>
        <taxon>Streptophyta</taxon>
        <taxon>Embryophyta</taxon>
        <taxon>Tracheophyta</taxon>
        <taxon>Spermatophyta</taxon>
        <taxon>Magnoliopsida</taxon>
        <taxon>Liliopsida</taxon>
        <taxon>Poales</taxon>
        <taxon>Poaceae</taxon>
        <taxon>BOP clade</taxon>
        <taxon>Oryzoideae</taxon>
        <taxon>Oryzeae</taxon>
        <taxon>Oryzinae</taxon>
        <taxon>Oryza</taxon>
        <taxon>Oryza sativa</taxon>
    </lineage>
</organism>
<reference evidence="1 2" key="1">
    <citation type="journal article" date="2005" name="Nature">
        <title>The map-based sequence of the rice genome.</title>
        <authorList>
            <consortium name="International rice genome sequencing project (IRGSP)"/>
            <person name="Matsumoto T."/>
            <person name="Wu J."/>
            <person name="Kanamori H."/>
            <person name="Katayose Y."/>
            <person name="Fujisawa M."/>
            <person name="Namiki N."/>
            <person name="Mizuno H."/>
            <person name="Yamamoto K."/>
            <person name="Antonio B.A."/>
            <person name="Baba T."/>
            <person name="Sakata K."/>
            <person name="Nagamura Y."/>
            <person name="Aoki H."/>
            <person name="Arikawa K."/>
            <person name="Arita K."/>
            <person name="Bito T."/>
            <person name="Chiden Y."/>
            <person name="Fujitsuka N."/>
            <person name="Fukunaka R."/>
            <person name="Hamada M."/>
            <person name="Harada C."/>
            <person name="Hayashi A."/>
            <person name="Hijishita S."/>
            <person name="Honda M."/>
            <person name="Hosokawa S."/>
            <person name="Ichikawa Y."/>
            <person name="Idonuma A."/>
            <person name="Iijima M."/>
            <person name="Ikeda M."/>
            <person name="Ikeno M."/>
            <person name="Ito K."/>
            <person name="Ito S."/>
            <person name="Ito T."/>
            <person name="Ito Y."/>
            <person name="Ito Y."/>
            <person name="Iwabuchi A."/>
            <person name="Kamiya K."/>
            <person name="Karasawa W."/>
            <person name="Kurita K."/>
            <person name="Katagiri S."/>
            <person name="Kikuta A."/>
            <person name="Kobayashi H."/>
            <person name="Kobayashi N."/>
            <person name="Machita K."/>
            <person name="Maehara T."/>
            <person name="Masukawa M."/>
            <person name="Mizubayashi T."/>
            <person name="Mukai Y."/>
            <person name="Nagasaki H."/>
            <person name="Nagata Y."/>
            <person name="Naito S."/>
            <person name="Nakashima M."/>
            <person name="Nakama Y."/>
            <person name="Nakamichi Y."/>
            <person name="Nakamura M."/>
            <person name="Meguro A."/>
            <person name="Negishi M."/>
            <person name="Ohta I."/>
            <person name="Ohta T."/>
            <person name="Okamoto M."/>
            <person name="Ono N."/>
            <person name="Saji S."/>
            <person name="Sakaguchi M."/>
            <person name="Sakai K."/>
            <person name="Shibata M."/>
            <person name="Shimokawa T."/>
            <person name="Song J."/>
            <person name="Takazaki Y."/>
            <person name="Terasawa K."/>
            <person name="Tsugane M."/>
            <person name="Tsuji K."/>
            <person name="Ueda S."/>
            <person name="Waki K."/>
            <person name="Yamagata H."/>
            <person name="Yamamoto M."/>
            <person name="Yamamoto S."/>
            <person name="Yamane H."/>
            <person name="Yoshiki S."/>
            <person name="Yoshihara R."/>
            <person name="Yukawa K."/>
            <person name="Zhong H."/>
            <person name="Yano M."/>
            <person name="Yuan Q."/>
            <person name="Ouyang S."/>
            <person name="Liu J."/>
            <person name="Jones K.M."/>
            <person name="Gansberger K."/>
            <person name="Moffat K."/>
            <person name="Hill J."/>
            <person name="Bera J."/>
            <person name="Fadrosh D."/>
            <person name="Jin S."/>
            <person name="Johri S."/>
            <person name="Kim M."/>
            <person name="Overton L."/>
            <person name="Reardon M."/>
            <person name="Tsitrin T."/>
            <person name="Vuong H."/>
            <person name="Weaver B."/>
            <person name="Ciecko A."/>
            <person name="Tallon L."/>
            <person name="Jackson J."/>
            <person name="Pai G."/>
            <person name="Aken S.V."/>
            <person name="Utterback T."/>
            <person name="Reidmuller S."/>
            <person name="Feldblyum T."/>
            <person name="Hsiao J."/>
            <person name="Zismann V."/>
            <person name="Iobst S."/>
            <person name="de Vazeille A.R."/>
            <person name="Buell C.R."/>
            <person name="Ying K."/>
            <person name="Li Y."/>
            <person name="Lu T."/>
            <person name="Huang Y."/>
            <person name="Zhao Q."/>
            <person name="Feng Q."/>
            <person name="Zhang L."/>
            <person name="Zhu J."/>
            <person name="Weng Q."/>
            <person name="Mu J."/>
            <person name="Lu Y."/>
            <person name="Fan D."/>
            <person name="Liu Y."/>
            <person name="Guan J."/>
            <person name="Zhang Y."/>
            <person name="Yu S."/>
            <person name="Liu X."/>
            <person name="Zhang Y."/>
            <person name="Hong G."/>
            <person name="Han B."/>
            <person name="Choisne N."/>
            <person name="Demange N."/>
            <person name="Orjeda G."/>
            <person name="Samain S."/>
            <person name="Cattolico L."/>
            <person name="Pelletier E."/>
            <person name="Couloux A."/>
            <person name="Segurens B."/>
            <person name="Wincker P."/>
            <person name="D'Hont A."/>
            <person name="Scarpelli C."/>
            <person name="Weissenbach J."/>
            <person name="Salanoubat M."/>
            <person name="Quetier F."/>
            <person name="Yu Y."/>
            <person name="Kim H.R."/>
            <person name="Rambo T."/>
            <person name="Currie J."/>
            <person name="Collura K."/>
            <person name="Luo M."/>
            <person name="Yang T."/>
            <person name="Ammiraju J.S.S."/>
            <person name="Engler F."/>
            <person name="Soderlund C."/>
            <person name="Wing R.A."/>
            <person name="Palmer L.E."/>
            <person name="de la Bastide M."/>
            <person name="Spiegel L."/>
            <person name="Nascimento L."/>
            <person name="Zutavern T."/>
            <person name="O'Shaughnessy A."/>
            <person name="Dike S."/>
            <person name="Dedhia N."/>
            <person name="Preston R."/>
            <person name="Balija V."/>
            <person name="McCombie W.R."/>
            <person name="Chow T."/>
            <person name="Chen H."/>
            <person name="Chung M."/>
            <person name="Chen C."/>
            <person name="Shaw J."/>
            <person name="Wu H."/>
            <person name="Hsiao K."/>
            <person name="Chao Y."/>
            <person name="Chu M."/>
            <person name="Cheng C."/>
            <person name="Hour A."/>
            <person name="Lee P."/>
            <person name="Lin S."/>
            <person name="Lin Y."/>
            <person name="Liou J."/>
            <person name="Liu S."/>
            <person name="Hsing Y."/>
            <person name="Raghuvanshi S."/>
            <person name="Mohanty A."/>
            <person name="Bharti A.K."/>
            <person name="Gaur A."/>
            <person name="Gupta V."/>
            <person name="Kumar D."/>
            <person name="Ravi V."/>
            <person name="Vij S."/>
            <person name="Kapur A."/>
            <person name="Khurana P."/>
            <person name="Khurana P."/>
            <person name="Khurana J.P."/>
            <person name="Tyagi A.K."/>
            <person name="Gaikwad K."/>
            <person name="Singh A."/>
            <person name="Dalal V."/>
            <person name="Srivastava S."/>
            <person name="Dixit A."/>
            <person name="Pal A.K."/>
            <person name="Ghazi I.A."/>
            <person name="Yadav M."/>
            <person name="Pandit A."/>
            <person name="Bhargava A."/>
            <person name="Sureshbabu K."/>
            <person name="Batra K."/>
            <person name="Sharma T.R."/>
            <person name="Mohapatra T."/>
            <person name="Singh N.K."/>
            <person name="Messing J."/>
            <person name="Nelson A.B."/>
            <person name="Fuks G."/>
            <person name="Kavchok S."/>
            <person name="Keizer G."/>
            <person name="Linton E."/>
            <person name="Llaca V."/>
            <person name="Song R."/>
            <person name="Tanyolac B."/>
            <person name="Young S."/>
            <person name="Ho-Il K."/>
            <person name="Hahn J.H."/>
            <person name="Sangsakoo G."/>
            <person name="Vanavichit A."/>
            <person name="de Mattos Luiz.A.T."/>
            <person name="Zimmer P.D."/>
            <person name="Malone G."/>
            <person name="Dellagostin O."/>
            <person name="de Oliveira A.C."/>
            <person name="Bevan M."/>
            <person name="Bancroft I."/>
            <person name="Minx P."/>
            <person name="Cordum H."/>
            <person name="Wilson R."/>
            <person name="Cheng Z."/>
            <person name="Jin W."/>
            <person name="Jiang J."/>
            <person name="Leong S.A."/>
            <person name="Iwama H."/>
            <person name="Gojobori T."/>
            <person name="Itoh T."/>
            <person name="Niimura Y."/>
            <person name="Fujii Y."/>
            <person name="Habara T."/>
            <person name="Sakai H."/>
            <person name="Sato Y."/>
            <person name="Wilson G."/>
            <person name="Kumar K."/>
            <person name="McCouch S."/>
            <person name="Juretic N."/>
            <person name="Hoen D."/>
            <person name="Wright S."/>
            <person name="Bruskiewich R."/>
            <person name="Bureau T."/>
            <person name="Miyao A."/>
            <person name="Hirochika H."/>
            <person name="Nishikawa T."/>
            <person name="Kadowaki K."/>
            <person name="Sugiura M."/>
            <person name="Burr B."/>
            <person name="Sasaki T."/>
        </authorList>
    </citation>
    <scope>NUCLEOTIDE SEQUENCE [LARGE SCALE GENOMIC DNA]</scope>
    <source>
        <strain evidence="2">cv. Nipponbare</strain>
    </source>
</reference>
<dbReference type="Proteomes" id="UP000000763">
    <property type="component" value="Chromosome 10"/>
</dbReference>
<evidence type="ECO:0000313" key="2">
    <source>
        <dbReference type="Proteomes" id="UP000000763"/>
    </source>
</evidence>
<dbReference type="KEGG" id="dosa:Os10g0339600"/>
<gene>
    <name evidence="1" type="ordered locus">Os10g0339600</name>
</gene>